<dbReference type="AlphaFoldDB" id="A0AAV5DXP3"/>
<protein>
    <submittedName>
        <fullName evidence="1">Uncharacterized protein</fullName>
    </submittedName>
</protein>
<evidence type="ECO:0000313" key="1">
    <source>
        <dbReference type="EMBL" id="GJN14680.1"/>
    </source>
</evidence>
<gene>
    <name evidence="1" type="primary">gb01535</name>
    <name evidence="1" type="ORF">PR202_gb01535</name>
</gene>
<dbReference type="EMBL" id="BQKI01000071">
    <property type="protein sequence ID" value="GJN14680.1"/>
    <property type="molecule type" value="Genomic_DNA"/>
</dbReference>
<proteinExistence type="predicted"/>
<keyword evidence="2" id="KW-1185">Reference proteome</keyword>
<dbReference type="PANTHER" id="PTHR36478">
    <property type="entry name" value="OS04G0614237 PROTEIN-RELATED"/>
    <property type="match status" value="1"/>
</dbReference>
<comment type="caution">
    <text evidence="1">The sequence shown here is derived from an EMBL/GenBank/DDBJ whole genome shotgun (WGS) entry which is preliminary data.</text>
</comment>
<reference evidence="1" key="1">
    <citation type="journal article" date="2018" name="DNA Res.">
        <title>Multiple hybrid de novo genome assembly of finger millet, an orphan allotetraploid crop.</title>
        <authorList>
            <person name="Hatakeyama M."/>
            <person name="Aluri S."/>
            <person name="Balachadran M.T."/>
            <person name="Sivarajan S.R."/>
            <person name="Patrignani A."/>
            <person name="Gruter S."/>
            <person name="Poveda L."/>
            <person name="Shimizu-Inatsugi R."/>
            <person name="Baeten J."/>
            <person name="Francoijs K.J."/>
            <person name="Nataraja K.N."/>
            <person name="Reddy Y.A.N."/>
            <person name="Phadnis S."/>
            <person name="Ravikumar R.L."/>
            <person name="Schlapbach R."/>
            <person name="Sreeman S.M."/>
            <person name="Shimizu K.K."/>
        </authorList>
    </citation>
    <scope>NUCLEOTIDE SEQUENCE</scope>
</reference>
<reference evidence="1" key="2">
    <citation type="submission" date="2021-12" db="EMBL/GenBank/DDBJ databases">
        <title>Resequencing data analysis of finger millet.</title>
        <authorList>
            <person name="Hatakeyama M."/>
            <person name="Aluri S."/>
            <person name="Balachadran M.T."/>
            <person name="Sivarajan S.R."/>
            <person name="Poveda L."/>
            <person name="Shimizu-Inatsugi R."/>
            <person name="Schlapbach R."/>
            <person name="Sreeman S.M."/>
            <person name="Shimizu K.K."/>
        </authorList>
    </citation>
    <scope>NUCLEOTIDE SEQUENCE</scope>
</reference>
<dbReference type="PANTHER" id="PTHR36478:SF18">
    <property type="entry name" value="LISH DOMAIN-CONTAINING PROTEIN"/>
    <property type="match status" value="1"/>
</dbReference>
<dbReference type="Proteomes" id="UP001054889">
    <property type="component" value="Unassembled WGS sequence"/>
</dbReference>
<sequence length="558" mass="63737">MRAYIYLIGDTFVFYRCVCNLSHGALGKSISPCLLPIRLEKDSTVFFDLQHVVRLVMKDQWEEAARYVSAFVPFQNASKEVSHLRRYMFMNFVVQNIAFGGEQGDRFASMYAPDPSDAFKFAQQQRDRSSEWEQMRHKTVAMLKSLVPRTTELKDKLQFSFRMTMLPGLVPVGLPEFRRRRRFKEGRVSKLNAALLRKRLHSIQERNQSGLPSNTSSVCTTLDTEMEQTFSLSSFCSGGTMQQAETAVSTQENQVVQTCNTELLFTHASALHQSEELSAAIQRHRAHTPMLKNIGHHASVTRICLTRLLCYLRQYGFYDTAHALEGDAGLFYSKWYMEEMVAKFQWNEAAKYMSAFVPDCDCSKEASNLLRVMHRLKRNLKASKVTEKISFSCLNASPLQISFVQPDTCWSSCWKELRHTAIAALNDLVPRTPELKDKLQLPYYKTKLSDTIPIGLQAYQRHCWRRVNNMPAHCHARFILQNRVYQKCSFTDRGFTQVRLSGLSISKLPGSKKVMEFVGVPRIPISHRVLPTLPTAESSEISTSASNAERNSVPFVKG</sequence>
<evidence type="ECO:0000313" key="2">
    <source>
        <dbReference type="Proteomes" id="UP001054889"/>
    </source>
</evidence>
<accession>A0AAV5DXP3</accession>
<organism evidence="1 2">
    <name type="scientific">Eleusine coracana subsp. coracana</name>
    <dbReference type="NCBI Taxonomy" id="191504"/>
    <lineage>
        <taxon>Eukaryota</taxon>
        <taxon>Viridiplantae</taxon>
        <taxon>Streptophyta</taxon>
        <taxon>Embryophyta</taxon>
        <taxon>Tracheophyta</taxon>
        <taxon>Spermatophyta</taxon>
        <taxon>Magnoliopsida</taxon>
        <taxon>Liliopsida</taxon>
        <taxon>Poales</taxon>
        <taxon>Poaceae</taxon>
        <taxon>PACMAD clade</taxon>
        <taxon>Chloridoideae</taxon>
        <taxon>Cynodonteae</taxon>
        <taxon>Eleusininae</taxon>
        <taxon>Eleusine</taxon>
    </lineage>
</organism>
<name>A0AAV5DXP3_ELECO</name>